<dbReference type="KEGG" id="upl:DSM104440_01636"/>
<proteinExistence type="predicted"/>
<accession>A0A6M4H7Z9</accession>
<dbReference type="RefSeq" id="WP_171161544.1">
    <property type="nucleotide sequence ID" value="NZ_CP053073.1"/>
</dbReference>
<dbReference type="EMBL" id="CP053073">
    <property type="protein sequence ID" value="QJR14823.1"/>
    <property type="molecule type" value="Genomic_DNA"/>
</dbReference>
<dbReference type="InParanoid" id="A0A6M4H7Z9"/>
<reference evidence="2 3" key="1">
    <citation type="submission" date="2020-04" db="EMBL/GenBank/DDBJ databases">
        <title>Usitatibacter rugosus gen. nov., sp. nov. and Usitatibacter palustris sp. nov., novel members of Usitatibacteraceae fam. nov. within the order Nitrosomonadales isolated from soil.</title>
        <authorList>
            <person name="Huber K.J."/>
            <person name="Neumann-Schaal M."/>
            <person name="Geppert A."/>
            <person name="Luckner M."/>
            <person name="Wanner G."/>
            <person name="Overmann J."/>
        </authorList>
    </citation>
    <scope>NUCLEOTIDE SEQUENCE [LARGE SCALE GENOMIC DNA]</scope>
    <source>
        <strain evidence="2 3">Swamp67</strain>
    </source>
</reference>
<evidence type="ECO:0008006" key="4">
    <source>
        <dbReference type="Google" id="ProtNLM"/>
    </source>
</evidence>
<organism evidence="2 3">
    <name type="scientific">Usitatibacter palustris</name>
    <dbReference type="NCBI Taxonomy" id="2732487"/>
    <lineage>
        <taxon>Bacteria</taxon>
        <taxon>Pseudomonadati</taxon>
        <taxon>Pseudomonadota</taxon>
        <taxon>Betaproteobacteria</taxon>
        <taxon>Nitrosomonadales</taxon>
        <taxon>Usitatibacteraceae</taxon>
        <taxon>Usitatibacter</taxon>
    </lineage>
</organism>
<protein>
    <recommendedName>
        <fullName evidence="4">DUF4124 domain-containing protein</fullName>
    </recommendedName>
</protein>
<sequence length="179" mass="19799">MRLLLIVPLLWAGSVSAALHLCTDLQGKKVYQDTPCASLPSTSKIVPVKATAVTEENARETVKRFTAAMNAKDSVAAVGMASGYLQANVMVEGKVVNVSTTAFKELMHRVLIAADKYTVERDCQVVPDRDRPRETQLLCKVKESVKSSTRTHNYTYDERLRFAVEDGEVRIKVIQIEGT</sequence>
<name>A0A6M4H7Z9_9PROT</name>
<evidence type="ECO:0000256" key="1">
    <source>
        <dbReference type="SAM" id="SignalP"/>
    </source>
</evidence>
<keyword evidence="3" id="KW-1185">Reference proteome</keyword>
<feature type="signal peptide" evidence="1">
    <location>
        <begin position="1"/>
        <end position="17"/>
    </location>
</feature>
<evidence type="ECO:0000313" key="3">
    <source>
        <dbReference type="Proteomes" id="UP000503096"/>
    </source>
</evidence>
<feature type="chain" id="PRO_5027086041" description="DUF4124 domain-containing protein" evidence="1">
    <location>
        <begin position="18"/>
        <end position="179"/>
    </location>
</feature>
<keyword evidence="1" id="KW-0732">Signal</keyword>
<evidence type="ECO:0000313" key="2">
    <source>
        <dbReference type="EMBL" id="QJR14823.1"/>
    </source>
</evidence>
<gene>
    <name evidence="2" type="ORF">DSM104440_01636</name>
</gene>
<dbReference type="AlphaFoldDB" id="A0A6M4H7Z9"/>
<dbReference type="Proteomes" id="UP000503096">
    <property type="component" value="Chromosome"/>
</dbReference>